<dbReference type="PANTHER" id="PTHR37329:SF1">
    <property type="entry name" value="KINETOCHORE PROTEIN SOS7"/>
    <property type="match status" value="1"/>
</dbReference>
<reference evidence="3 4" key="1">
    <citation type="submission" date="2016-02" db="EMBL/GenBank/DDBJ databases">
        <title>Complete genome sequence and transcriptome regulation of the pentose utilising yeast Sugiyamaella lignohabitans.</title>
        <authorList>
            <person name="Bellasio M."/>
            <person name="Peymann A."/>
            <person name="Valli M."/>
            <person name="Sipitzky M."/>
            <person name="Graf A."/>
            <person name="Sauer M."/>
            <person name="Marx H."/>
            <person name="Mattanovich D."/>
        </authorList>
    </citation>
    <scope>NUCLEOTIDE SEQUENCE [LARGE SCALE GENOMIC DNA]</scope>
    <source>
        <strain evidence="3 4">CBS 10342</strain>
    </source>
</reference>
<gene>
    <name evidence="3" type="ORF">AWJ20_1862</name>
</gene>
<dbReference type="AlphaFoldDB" id="A0A167E2K9"/>
<dbReference type="Proteomes" id="UP000189580">
    <property type="component" value="Chromosome a"/>
</dbReference>
<dbReference type="GO" id="GO:0000776">
    <property type="term" value="C:kinetochore"/>
    <property type="evidence" value="ECO:0007669"/>
    <property type="project" value="InterPro"/>
</dbReference>
<proteinExistence type="predicted"/>
<dbReference type="RefSeq" id="XP_018736043.1">
    <property type="nucleotide sequence ID" value="XM_018878774.1"/>
</dbReference>
<dbReference type="GeneID" id="30033711"/>
<sequence length="357" mass="41898">MSLLEPMIRESDLNIFQLKEDYLKRITPDSDKKNTSKHKLHTNPRQFDLDIQRYEELFDTRKLTYLEQETKERFLRAIINDPPFFVEQWDMKDVEEKTKGKKLRLKEEKAKSKELLAGLDKQARDIYSEYKLVNATNERTNTLYREIDEMQREFQRLQEEYPQLQIPDHPDPQLNISSVEELDILENDYLSEIQDLDDEILKTSQSIDEALAMQIQLEKDIEKLRTQRENIDKNTKEVVRIRNEELKATDKDMELTADFYRNMVECLLEISELQNFNVSVSSHNSNEGTILRVNFVLAASPAVKFNLYINDVTGELLPQSTVSNVKSSIVEEALSHVSHAPLSTQAELFVKRIRQNL</sequence>
<evidence type="ECO:0000313" key="4">
    <source>
        <dbReference type="Proteomes" id="UP000189580"/>
    </source>
</evidence>
<name>A0A167E2K9_9ASCO</name>
<dbReference type="GO" id="GO:0051315">
    <property type="term" value="P:attachment of mitotic spindle microtubules to kinetochore"/>
    <property type="evidence" value="ECO:0007669"/>
    <property type="project" value="TreeGrafter"/>
</dbReference>
<dbReference type="InterPro" id="IPR037475">
    <property type="entry name" value="Sos7"/>
</dbReference>
<dbReference type="EMBL" id="CP014501">
    <property type="protein sequence ID" value="ANB13566.1"/>
    <property type="molecule type" value="Genomic_DNA"/>
</dbReference>
<keyword evidence="1" id="KW-0175">Coiled coil</keyword>
<dbReference type="KEGG" id="slb:AWJ20_1862"/>
<feature type="coiled-coil region" evidence="1">
    <location>
        <begin position="207"/>
        <end position="244"/>
    </location>
</feature>
<evidence type="ECO:0000256" key="1">
    <source>
        <dbReference type="SAM" id="Coils"/>
    </source>
</evidence>
<evidence type="ECO:0000313" key="3">
    <source>
        <dbReference type="EMBL" id="ANB13566.1"/>
    </source>
</evidence>
<organism evidence="3 4">
    <name type="scientific">Sugiyamaella lignohabitans</name>
    <dbReference type="NCBI Taxonomy" id="796027"/>
    <lineage>
        <taxon>Eukaryota</taxon>
        <taxon>Fungi</taxon>
        <taxon>Dikarya</taxon>
        <taxon>Ascomycota</taxon>
        <taxon>Saccharomycotina</taxon>
        <taxon>Dipodascomycetes</taxon>
        <taxon>Dipodascales</taxon>
        <taxon>Trichomonascaceae</taxon>
        <taxon>Sugiyamaella</taxon>
    </lineage>
</organism>
<protein>
    <recommendedName>
        <fullName evidence="2">Kinetochore protein Sos7 coiled-coil domain-containing protein</fullName>
    </recommendedName>
</protein>
<feature type="domain" description="Kinetochore protein Sos7 coiled-coil" evidence="2">
    <location>
        <begin position="56"/>
        <end position="130"/>
    </location>
</feature>
<accession>A0A167E2K9</accession>
<dbReference type="PANTHER" id="PTHR37329">
    <property type="entry name" value="KINETOCHORE PROTEIN SOS7"/>
    <property type="match status" value="1"/>
</dbReference>
<dbReference type="GO" id="GO:0034501">
    <property type="term" value="P:protein localization to kinetochore"/>
    <property type="evidence" value="ECO:0007669"/>
    <property type="project" value="InterPro"/>
</dbReference>
<evidence type="ECO:0000259" key="2">
    <source>
        <dbReference type="Pfam" id="PF20882"/>
    </source>
</evidence>
<dbReference type="Pfam" id="PF20882">
    <property type="entry name" value="Sos7"/>
    <property type="match status" value="1"/>
</dbReference>
<feature type="coiled-coil region" evidence="1">
    <location>
        <begin position="91"/>
        <end position="160"/>
    </location>
</feature>
<dbReference type="OrthoDB" id="4096943at2759"/>
<keyword evidence="4" id="KW-1185">Reference proteome</keyword>
<dbReference type="InterPro" id="IPR048781">
    <property type="entry name" value="Sos7_CC"/>
</dbReference>